<dbReference type="InterPro" id="IPR004437">
    <property type="entry name" value="ParB/RepB/Spo0J"/>
</dbReference>
<keyword evidence="5" id="KW-1185">Reference proteome</keyword>
<dbReference type="NCBIfam" id="TIGR00180">
    <property type="entry name" value="parB_part"/>
    <property type="match status" value="1"/>
</dbReference>
<dbReference type="PANTHER" id="PTHR33375">
    <property type="entry name" value="CHROMOSOME-PARTITIONING PROTEIN PARB-RELATED"/>
    <property type="match status" value="1"/>
</dbReference>
<gene>
    <name evidence="4" type="ORF">WKW77_34565</name>
</gene>
<evidence type="ECO:0000313" key="5">
    <source>
        <dbReference type="Proteomes" id="UP001365846"/>
    </source>
</evidence>
<dbReference type="RefSeq" id="WP_340361404.1">
    <property type="nucleotide sequence ID" value="NZ_JBBKZU010000036.1"/>
</dbReference>
<evidence type="ECO:0000259" key="3">
    <source>
        <dbReference type="SMART" id="SM00470"/>
    </source>
</evidence>
<dbReference type="Gene3D" id="3.90.1530.10">
    <property type="entry name" value="Conserved hypothetical protein from pyrococcus furiosus pfu- 392566-001, ParB domain"/>
    <property type="match status" value="1"/>
</dbReference>
<dbReference type="Pfam" id="PF18090">
    <property type="entry name" value="SoPB_HTH"/>
    <property type="match status" value="1"/>
</dbReference>
<dbReference type="Pfam" id="PF02195">
    <property type="entry name" value="ParB_N"/>
    <property type="match status" value="1"/>
</dbReference>
<name>A0ABU8VTF0_9BURK</name>
<dbReference type="Gene3D" id="1.10.10.2830">
    <property type="match status" value="1"/>
</dbReference>
<dbReference type="SUPFAM" id="SSF110849">
    <property type="entry name" value="ParB/Sulfiredoxin"/>
    <property type="match status" value="1"/>
</dbReference>
<evidence type="ECO:0000256" key="2">
    <source>
        <dbReference type="SAM" id="Coils"/>
    </source>
</evidence>
<dbReference type="EMBL" id="JBBKZU010000036">
    <property type="protein sequence ID" value="MEJ8816214.1"/>
    <property type="molecule type" value="Genomic_DNA"/>
</dbReference>
<dbReference type="Proteomes" id="UP001365846">
    <property type="component" value="Unassembled WGS sequence"/>
</dbReference>
<dbReference type="InterPro" id="IPR003115">
    <property type="entry name" value="ParB_N"/>
</dbReference>
<feature type="coiled-coil region" evidence="2">
    <location>
        <begin position="36"/>
        <end position="80"/>
    </location>
</feature>
<reference evidence="4 5" key="1">
    <citation type="submission" date="2024-03" db="EMBL/GenBank/DDBJ databases">
        <title>Novel species of the genus Variovorax.</title>
        <authorList>
            <person name="Liu Q."/>
            <person name="Xin Y.-H."/>
        </authorList>
    </citation>
    <scope>NUCLEOTIDE SEQUENCE [LARGE SCALE GENOMIC DNA]</scope>
    <source>
        <strain evidence="4 5">KACC 18899</strain>
    </source>
</reference>
<dbReference type="SMART" id="SM00470">
    <property type="entry name" value="ParB"/>
    <property type="match status" value="1"/>
</dbReference>
<dbReference type="InterPro" id="IPR040873">
    <property type="entry name" value="SoPB_HTH"/>
</dbReference>
<accession>A0ABU8VTF0</accession>
<sequence length="349" mass="38303">MGLKDKASKIDFASLMPVPALNPEAAKPKTAPGAMMALANDQRSELLRENDVLRERVAKAAELEGRLQSAVEELQSWDGAKATRLLDPKAIKRSVYANRHESSFKSEGFEALKREIKEAGGNVQPIKVRAVANPGDGPQFEIVFGHRRHEACSQLGLPVLAFVDNLDDQALFEEMERENRERADLSAWEQGVMYARALDRGLYPSIRQLAAAIGIDATNLSKALVLARLPAQVLQAFASPLDLQFRWSTAFKTAVESDLAGLENRAAKIIANRNGMTPKQIFAALTGPQESHAQAQAPATVQAFAREGKTVATMKTDGEGRSVIRIHVRLTSARQRELAKLLERFVDES</sequence>
<comment type="caution">
    <text evidence="4">The sequence shown here is derived from an EMBL/GenBank/DDBJ whole genome shotgun (WGS) entry which is preliminary data.</text>
</comment>
<dbReference type="InterPro" id="IPR036086">
    <property type="entry name" value="ParB/Sulfiredoxin_sf"/>
</dbReference>
<comment type="similarity">
    <text evidence="1">Belongs to the ParB family.</text>
</comment>
<protein>
    <submittedName>
        <fullName evidence="4">ParB/RepB/Spo0J family partition protein</fullName>
    </submittedName>
</protein>
<dbReference type="PANTHER" id="PTHR33375:SF1">
    <property type="entry name" value="CHROMOSOME-PARTITIONING PROTEIN PARB-RELATED"/>
    <property type="match status" value="1"/>
</dbReference>
<dbReference type="SUPFAM" id="SSF109709">
    <property type="entry name" value="KorB DNA-binding domain-like"/>
    <property type="match status" value="1"/>
</dbReference>
<dbReference type="CDD" id="cd16405">
    <property type="entry name" value="RepB_like_N"/>
    <property type="match status" value="1"/>
</dbReference>
<organism evidence="4 5">
    <name type="scientific">Variovorax ureilyticus</name>
    <dbReference type="NCBI Taxonomy" id="1836198"/>
    <lineage>
        <taxon>Bacteria</taxon>
        <taxon>Pseudomonadati</taxon>
        <taxon>Pseudomonadota</taxon>
        <taxon>Betaproteobacteria</taxon>
        <taxon>Burkholderiales</taxon>
        <taxon>Comamonadaceae</taxon>
        <taxon>Variovorax</taxon>
    </lineage>
</organism>
<dbReference type="InterPro" id="IPR050336">
    <property type="entry name" value="Chromosome_partition/occlusion"/>
</dbReference>
<evidence type="ECO:0000313" key="4">
    <source>
        <dbReference type="EMBL" id="MEJ8816214.1"/>
    </source>
</evidence>
<proteinExistence type="inferred from homology"/>
<feature type="domain" description="ParB-like N-terminal" evidence="3">
    <location>
        <begin position="84"/>
        <end position="180"/>
    </location>
</feature>
<evidence type="ECO:0000256" key="1">
    <source>
        <dbReference type="ARBA" id="ARBA00006295"/>
    </source>
</evidence>
<keyword evidence="2" id="KW-0175">Coiled coil</keyword>
<dbReference type="InterPro" id="IPR037972">
    <property type="entry name" value="RepB_N"/>
</dbReference>